<evidence type="ECO:0000256" key="2">
    <source>
        <dbReference type="ARBA" id="ARBA00023157"/>
    </source>
</evidence>
<dbReference type="PANTHER" id="PTHR47635">
    <property type="entry name" value="CUB DOMAIN-CONTAINING PROTEIN"/>
    <property type="match status" value="1"/>
</dbReference>
<dbReference type="InterPro" id="IPR001791">
    <property type="entry name" value="Laminin_G"/>
</dbReference>
<feature type="domain" description="Laminin G" evidence="4">
    <location>
        <begin position="647"/>
        <end position="823"/>
    </location>
</feature>
<keyword evidence="2" id="KW-1015">Disulfide bond</keyword>
<dbReference type="InterPro" id="IPR006558">
    <property type="entry name" value="LamG-like"/>
</dbReference>
<sequence>MYLFLSNLKKAIRFLSLFAILAIINITQAQGALEFNGTNSYVEIPHAATNNTAQFTVEFWARVDGGTGAYRAPLSNRDDNPLRGYNFYATTGNIWTFSGGTGATPWVDLEGPAVIIGEWTHLAATYDGSTYRFYVNGILEGTPRVAGFSPNTTRPLRIGAGTTEGAPQFFFPGAVDEVKIWNYARSESEINDNKNIDLPVPQTGLISYYQFEDGSANSKIGNNNGILNNSPTLVTGVSMGTTAPTIISGASAICIGNSTTLTASGGTTYSNVVDVWYAGACGGEAFSEGWDTQPYATGSTTVNSTTNGILNVTSTSTDPAIEMYDIGSFNPLVNKYINIRYKVVSGTANHAQIFYLNEAITVPDGGYYLDVPLISDNTWRIATLDMSAHPNWTDSNITGWRFDYATSNGVTMDIDFIQLVASPIIGTGTSISVTPNADTTYYVNRKGPNANTVCVSQVVTVNALPIPTFTAQPVGIIAVNTDVTYTTEVSQTNYVWTIPGVLNTDYSITSGGTTADNTVVLKWLTADSKAVTVNYSNSNNCSAAEATSSASIITRIRVLNKFGNQIIDTSEQVNQNGAAGFGSGLSKNGMSIQIKSYVLTDGLVMHLDAGDIASYSGTGTTWTDLSGNGNNGILQNGVGYNSANEGALVFDGVDDYFVTDNNLDLSDTDKITIQIVIKYSSVPVSMILEHSTDWNSNNAFGVLSGQPSGKMQFTDHNQGYNAPHSTNTLNDNNWHFFSVTVDRSQAANNQSLIYVDGVLNHTQTSLNTDTSGNYSSLPLFIGSRAGINYFFNGNIAQVLIYKRALTAAEVQQNFNMAKSRYGL</sequence>
<dbReference type="PANTHER" id="PTHR47635:SF2">
    <property type="entry name" value="LAMG-LIKE JELLYROLL FOLD DOMAIN-CONTAINING PROTEIN"/>
    <property type="match status" value="1"/>
</dbReference>
<reference evidence="5 6" key="1">
    <citation type="submission" date="2016-10" db="EMBL/GenBank/DDBJ databases">
        <authorList>
            <person name="de Groot N.N."/>
        </authorList>
    </citation>
    <scope>NUCLEOTIDE SEQUENCE [LARGE SCALE GENOMIC DNA]</scope>
    <source>
        <strain evidence="5 6">DSM 18180</strain>
    </source>
</reference>
<name>A0A1K2ILD8_9FLAO</name>
<feature type="chain" id="PRO_5012250417" evidence="3">
    <location>
        <begin position="32"/>
        <end position="823"/>
    </location>
</feature>
<protein>
    <submittedName>
        <fullName evidence="5">Concanavalin A-like lectin/glucanases superfamily protein</fullName>
    </submittedName>
</protein>
<dbReference type="Gene3D" id="2.60.120.200">
    <property type="match status" value="2"/>
</dbReference>
<dbReference type="SUPFAM" id="SSF49899">
    <property type="entry name" value="Concanavalin A-like lectins/glucanases"/>
    <property type="match status" value="2"/>
</dbReference>
<dbReference type="InterPro" id="IPR013320">
    <property type="entry name" value="ConA-like_dom_sf"/>
</dbReference>
<dbReference type="RefSeq" id="WP_072402681.1">
    <property type="nucleotide sequence ID" value="NZ_FPKV01000003.1"/>
</dbReference>
<accession>A0A1K2ILD8</accession>
<dbReference type="SMART" id="SM00560">
    <property type="entry name" value="LamGL"/>
    <property type="match status" value="1"/>
</dbReference>
<dbReference type="Proteomes" id="UP000182544">
    <property type="component" value="Unassembled WGS sequence"/>
</dbReference>
<dbReference type="GO" id="GO:0004553">
    <property type="term" value="F:hydrolase activity, hydrolyzing O-glycosyl compounds"/>
    <property type="evidence" value="ECO:0007669"/>
    <property type="project" value="UniProtKB-ARBA"/>
</dbReference>
<organism evidence="5 6">
    <name type="scientific">Flaviramulus basaltis</name>
    <dbReference type="NCBI Taxonomy" id="369401"/>
    <lineage>
        <taxon>Bacteria</taxon>
        <taxon>Pseudomonadati</taxon>
        <taxon>Bacteroidota</taxon>
        <taxon>Flavobacteriia</taxon>
        <taxon>Flavobacteriales</taxon>
        <taxon>Flavobacteriaceae</taxon>
        <taxon>Flaviramulus</taxon>
    </lineage>
</organism>
<keyword evidence="5" id="KW-0430">Lectin</keyword>
<dbReference type="GO" id="GO:0005975">
    <property type="term" value="P:carbohydrate metabolic process"/>
    <property type="evidence" value="ECO:0007669"/>
    <property type="project" value="UniProtKB-ARBA"/>
</dbReference>
<evidence type="ECO:0000313" key="6">
    <source>
        <dbReference type="Proteomes" id="UP000182544"/>
    </source>
</evidence>
<feature type="signal peptide" evidence="3">
    <location>
        <begin position="1"/>
        <end position="31"/>
    </location>
</feature>
<keyword evidence="1 3" id="KW-0732">Signal</keyword>
<gene>
    <name evidence="5" type="ORF">SAMN05428642_10324</name>
</gene>
<evidence type="ECO:0000259" key="4">
    <source>
        <dbReference type="PROSITE" id="PS50025"/>
    </source>
</evidence>
<dbReference type="GO" id="GO:0030246">
    <property type="term" value="F:carbohydrate binding"/>
    <property type="evidence" value="ECO:0007669"/>
    <property type="project" value="UniProtKB-KW"/>
</dbReference>
<evidence type="ECO:0000256" key="3">
    <source>
        <dbReference type="SAM" id="SignalP"/>
    </source>
</evidence>
<dbReference type="AlphaFoldDB" id="A0A1K2ILD8"/>
<dbReference type="OrthoDB" id="1443240at2"/>
<dbReference type="PROSITE" id="PS50025">
    <property type="entry name" value="LAM_G_DOMAIN"/>
    <property type="match status" value="1"/>
</dbReference>
<dbReference type="Pfam" id="PF13385">
    <property type="entry name" value="Laminin_G_3"/>
    <property type="match status" value="2"/>
</dbReference>
<dbReference type="EMBL" id="FPKV01000003">
    <property type="protein sequence ID" value="SFZ93257.1"/>
    <property type="molecule type" value="Genomic_DNA"/>
</dbReference>
<evidence type="ECO:0000313" key="5">
    <source>
        <dbReference type="EMBL" id="SFZ93257.1"/>
    </source>
</evidence>
<proteinExistence type="predicted"/>
<dbReference type="STRING" id="369401.SAMN05428642_10324"/>
<keyword evidence="6" id="KW-1185">Reference proteome</keyword>
<evidence type="ECO:0000256" key="1">
    <source>
        <dbReference type="ARBA" id="ARBA00022729"/>
    </source>
</evidence>